<gene>
    <name evidence="2" type="ORF">GCM10009801_74470</name>
</gene>
<proteinExistence type="predicted"/>
<dbReference type="SUPFAM" id="SSF47336">
    <property type="entry name" value="ACP-like"/>
    <property type="match status" value="1"/>
</dbReference>
<organism evidence="2 3">
    <name type="scientific">Streptomyces albiaxialis</name>
    <dbReference type="NCBI Taxonomy" id="329523"/>
    <lineage>
        <taxon>Bacteria</taxon>
        <taxon>Bacillati</taxon>
        <taxon>Actinomycetota</taxon>
        <taxon>Actinomycetes</taxon>
        <taxon>Kitasatosporales</taxon>
        <taxon>Streptomycetaceae</taxon>
        <taxon>Streptomyces</taxon>
    </lineage>
</organism>
<dbReference type="InterPro" id="IPR009081">
    <property type="entry name" value="PP-bd_ACP"/>
</dbReference>
<dbReference type="RefSeq" id="WP_344534774.1">
    <property type="nucleotide sequence ID" value="NZ_BAAAPE010000025.1"/>
</dbReference>
<dbReference type="EMBL" id="BAAAPE010000025">
    <property type="protein sequence ID" value="GAA2101310.1"/>
    <property type="molecule type" value="Genomic_DNA"/>
</dbReference>
<reference evidence="2 3" key="1">
    <citation type="journal article" date="2019" name="Int. J. Syst. Evol. Microbiol.">
        <title>The Global Catalogue of Microorganisms (GCM) 10K type strain sequencing project: providing services to taxonomists for standard genome sequencing and annotation.</title>
        <authorList>
            <consortium name="The Broad Institute Genomics Platform"/>
            <consortium name="The Broad Institute Genome Sequencing Center for Infectious Disease"/>
            <person name="Wu L."/>
            <person name="Ma J."/>
        </authorList>
    </citation>
    <scope>NUCLEOTIDE SEQUENCE [LARGE SCALE GENOMIC DNA]</scope>
    <source>
        <strain evidence="2 3">JCM 15478</strain>
    </source>
</reference>
<comment type="caution">
    <text evidence="2">The sequence shown here is derived from an EMBL/GenBank/DDBJ whole genome shotgun (WGS) entry which is preliminary data.</text>
</comment>
<keyword evidence="3" id="KW-1185">Reference proteome</keyword>
<dbReference type="InterPro" id="IPR036736">
    <property type="entry name" value="ACP-like_sf"/>
</dbReference>
<name>A0ABN2WZ99_9ACTN</name>
<sequence length="84" mass="9410">MTQDELLRLLDRGLHDITTTRRPPLTPETDLHAAGIDSLQLLELVTWTEKELEILLPDEKLYNVTDVQGLCELISAELTADPAS</sequence>
<evidence type="ECO:0000313" key="2">
    <source>
        <dbReference type="EMBL" id="GAA2101310.1"/>
    </source>
</evidence>
<dbReference type="Gene3D" id="1.10.1200.10">
    <property type="entry name" value="ACP-like"/>
    <property type="match status" value="1"/>
</dbReference>
<dbReference type="Proteomes" id="UP001500016">
    <property type="component" value="Unassembled WGS sequence"/>
</dbReference>
<dbReference type="Pfam" id="PF00550">
    <property type="entry name" value="PP-binding"/>
    <property type="match status" value="1"/>
</dbReference>
<protein>
    <recommendedName>
        <fullName evidence="1">Carrier domain-containing protein</fullName>
    </recommendedName>
</protein>
<dbReference type="PROSITE" id="PS50075">
    <property type="entry name" value="CARRIER"/>
    <property type="match status" value="1"/>
</dbReference>
<feature type="domain" description="Carrier" evidence="1">
    <location>
        <begin position="1"/>
        <end position="78"/>
    </location>
</feature>
<evidence type="ECO:0000259" key="1">
    <source>
        <dbReference type="PROSITE" id="PS50075"/>
    </source>
</evidence>
<accession>A0ABN2WZ99</accession>
<evidence type="ECO:0000313" key="3">
    <source>
        <dbReference type="Proteomes" id="UP001500016"/>
    </source>
</evidence>